<accession>A0AAN7HDZ5</accession>
<dbReference type="PANTHER" id="PTHR42085:SF4">
    <property type="entry name" value="F-BOX DOMAIN-CONTAINING PROTEIN"/>
    <property type="match status" value="1"/>
</dbReference>
<organism evidence="2 3">
    <name type="scientific">Corynascus novoguineensis</name>
    <dbReference type="NCBI Taxonomy" id="1126955"/>
    <lineage>
        <taxon>Eukaryota</taxon>
        <taxon>Fungi</taxon>
        <taxon>Dikarya</taxon>
        <taxon>Ascomycota</taxon>
        <taxon>Pezizomycotina</taxon>
        <taxon>Sordariomycetes</taxon>
        <taxon>Sordariomycetidae</taxon>
        <taxon>Sordariales</taxon>
        <taxon>Chaetomiaceae</taxon>
        <taxon>Corynascus</taxon>
    </lineage>
</organism>
<evidence type="ECO:0000313" key="3">
    <source>
        <dbReference type="Proteomes" id="UP001303647"/>
    </source>
</evidence>
<evidence type="ECO:0000256" key="1">
    <source>
        <dbReference type="SAM" id="MobiDB-lite"/>
    </source>
</evidence>
<reference evidence="2" key="2">
    <citation type="submission" date="2023-05" db="EMBL/GenBank/DDBJ databases">
        <authorList>
            <consortium name="Lawrence Berkeley National Laboratory"/>
            <person name="Steindorff A."/>
            <person name="Hensen N."/>
            <person name="Bonometti L."/>
            <person name="Westerberg I."/>
            <person name="Brannstrom I.O."/>
            <person name="Guillou S."/>
            <person name="Cros-Aarteil S."/>
            <person name="Calhoun S."/>
            <person name="Haridas S."/>
            <person name="Kuo A."/>
            <person name="Mondo S."/>
            <person name="Pangilinan J."/>
            <person name="Riley R."/>
            <person name="Labutti K."/>
            <person name="Andreopoulos B."/>
            <person name="Lipzen A."/>
            <person name="Chen C."/>
            <person name="Yanf M."/>
            <person name="Daum C."/>
            <person name="Ng V."/>
            <person name="Clum A."/>
            <person name="Ohm R."/>
            <person name="Martin F."/>
            <person name="Silar P."/>
            <person name="Natvig D."/>
            <person name="Lalanne C."/>
            <person name="Gautier V."/>
            <person name="Ament-Velasquez S.L."/>
            <person name="Kruys A."/>
            <person name="Hutchinson M.I."/>
            <person name="Powell A.J."/>
            <person name="Barry K."/>
            <person name="Miller A.N."/>
            <person name="Grigoriev I.V."/>
            <person name="Debuchy R."/>
            <person name="Gladieux P."/>
            <person name="Thoren M.H."/>
            <person name="Johannesson H."/>
        </authorList>
    </citation>
    <scope>NUCLEOTIDE SEQUENCE</scope>
    <source>
        <strain evidence="2">CBS 359.72</strain>
    </source>
</reference>
<evidence type="ECO:0000313" key="2">
    <source>
        <dbReference type="EMBL" id="KAK4246256.1"/>
    </source>
</evidence>
<name>A0AAN7HDZ5_9PEZI</name>
<protein>
    <submittedName>
        <fullName evidence="2">Uncharacterized protein</fullName>
    </submittedName>
</protein>
<dbReference type="Proteomes" id="UP001303647">
    <property type="component" value="Unassembled WGS sequence"/>
</dbReference>
<feature type="non-terminal residue" evidence="2">
    <location>
        <position position="214"/>
    </location>
</feature>
<dbReference type="AlphaFoldDB" id="A0AAN7HDZ5"/>
<proteinExistence type="predicted"/>
<feature type="region of interest" description="Disordered" evidence="1">
    <location>
        <begin position="172"/>
        <end position="214"/>
    </location>
</feature>
<gene>
    <name evidence="2" type="ORF">C7999DRAFT_33298</name>
</gene>
<dbReference type="InterPro" id="IPR038883">
    <property type="entry name" value="AN11006-like"/>
</dbReference>
<sequence length="214" mass="23438">MPREAPTFLSIPLEIRLEIYFHLLVLPGPPPPEILQTTYRCSFATSATPPSLTTKTNNRPTLHPQILRVNTQTYHEALPILYSENTFSAHPVLLTTQPALYHPYCSPCRPVITPLGVSYICSQSTHAFFERGRTALATTNPNIELIRKWHLRVRLDTAAAATGSFKTTAAARAGSWGQGGNPVALSPTSPTAINSNSSSSSASLASRRQHQHRD</sequence>
<dbReference type="PANTHER" id="PTHR42085">
    <property type="entry name" value="F-BOX DOMAIN-CONTAINING PROTEIN"/>
    <property type="match status" value="1"/>
</dbReference>
<reference evidence="2" key="1">
    <citation type="journal article" date="2023" name="Mol. Phylogenet. Evol.">
        <title>Genome-scale phylogeny and comparative genomics of the fungal order Sordariales.</title>
        <authorList>
            <person name="Hensen N."/>
            <person name="Bonometti L."/>
            <person name="Westerberg I."/>
            <person name="Brannstrom I.O."/>
            <person name="Guillou S."/>
            <person name="Cros-Aarteil S."/>
            <person name="Calhoun S."/>
            <person name="Haridas S."/>
            <person name="Kuo A."/>
            <person name="Mondo S."/>
            <person name="Pangilinan J."/>
            <person name="Riley R."/>
            <person name="LaButti K."/>
            <person name="Andreopoulos B."/>
            <person name="Lipzen A."/>
            <person name="Chen C."/>
            <person name="Yan M."/>
            <person name="Daum C."/>
            <person name="Ng V."/>
            <person name="Clum A."/>
            <person name="Steindorff A."/>
            <person name="Ohm R.A."/>
            <person name="Martin F."/>
            <person name="Silar P."/>
            <person name="Natvig D.O."/>
            <person name="Lalanne C."/>
            <person name="Gautier V."/>
            <person name="Ament-Velasquez S.L."/>
            <person name="Kruys A."/>
            <person name="Hutchinson M.I."/>
            <person name="Powell A.J."/>
            <person name="Barry K."/>
            <person name="Miller A.N."/>
            <person name="Grigoriev I.V."/>
            <person name="Debuchy R."/>
            <person name="Gladieux P."/>
            <person name="Hiltunen Thoren M."/>
            <person name="Johannesson H."/>
        </authorList>
    </citation>
    <scope>NUCLEOTIDE SEQUENCE</scope>
    <source>
        <strain evidence="2">CBS 359.72</strain>
    </source>
</reference>
<comment type="caution">
    <text evidence="2">The sequence shown here is derived from an EMBL/GenBank/DDBJ whole genome shotgun (WGS) entry which is preliminary data.</text>
</comment>
<feature type="compositionally biased region" description="Low complexity" evidence="1">
    <location>
        <begin position="186"/>
        <end position="206"/>
    </location>
</feature>
<keyword evidence="3" id="KW-1185">Reference proteome</keyword>
<dbReference type="EMBL" id="MU857678">
    <property type="protein sequence ID" value="KAK4246256.1"/>
    <property type="molecule type" value="Genomic_DNA"/>
</dbReference>